<evidence type="ECO:0000256" key="4">
    <source>
        <dbReference type="SAM" id="MobiDB-lite"/>
    </source>
</evidence>
<dbReference type="GO" id="GO:0005739">
    <property type="term" value="C:mitochondrion"/>
    <property type="evidence" value="ECO:0007669"/>
    <property type="project" value="TreeGrafter"/>
</dbReference>
<dbReference type="InterPro" id="IPR012340">
    <property type="entry name" value="NA-bd_OB-fold"/>
</dbReference>
<evidence type="ECO:0000313" key="5">
    <source>
        <dbReference type="EMBL" id="KAJ3565466.1"/>
    </source>
</evidence>
<feature type="region of interest" description="Disordered" evidence="4">
    <location>
        <begin position="83"/>
        <end position="107"/>
    </location>
</feature>
<keyword evidence="3" id="KW-0687">Ribonucleoprotein</keyword>
<comment type="caution">
    <text evidence="5">The sequence shown here is derived from an EMBL/GenBank/DDBJ whole genome shotgun (WGS) entry which is preliminary data.</text>
</comment>
<evidence type="ECO:0000256" key="2">
    <source>
        <dbReference type="ARBA" id="ARBA00022980"/>
    </source>
</evidence>
<organism evidence="5 6">
    <name type="scientific">Leucocoprinus birnbaumii</name>
    <dbReference type="NCBI Taxonomy" id="56174"/>
    <lineage>
        <taxon>Eukaryota</taxon>
        <taxon>Fungi</taxon>
        <taxon>Dikarya</taxon>
        <taxon>Basidiomycota</taxon>
        <taxon>Agaricomycotina</taxon>
        <taxon>Agaricomycetes</taxon>
        <taxon>Agaricomycetidae</taxon>
        <taxon>Agaricales</taxon>
        <taxon>Agaricineae</taxon>
        <taxon>Agaricaceae</taxon>
        <taxon>Leucocoprinus</taxon>
    </lineage>
</organism>
<gene>
    <name evidence="5" type="ORF">NP233_g7619</name>
</gene>
<dbReference type="Pfam" id="PF00366">
    <property type="entry name" value="Ribosomal_S17"/>
    <property type="match status" value="1"/>
</dbReference>
<dbReference type="GO" id="GO:0005840">
    <property type="term" value="C:ribosome"/>
    <property type="evidence" value="ECO:0007669"/>
    <property type="project" value="UniProtKB-KW"/>
</dbReference>
<evidence type="ECO:0000313" key="6">
    <source>
        <dbReference type="Proteomes" id="UP001213000"/>
    </source>
</evidence>
<sequence length="107" mass="12267">MPPMTLQGIVTKVGFMNKTATVSVSRWVVHKITGKRIERRKKFLVHDERNRLRQDDVVVIENCPPVSARKRFTLRRILESPLRDRELRHASQSQSPPPSSSTPLQAA</sequence>
<dbReference type="PANTHER" id="PTHR10744">
    <property type="entry name" value="40S RIBOSOMAL PROTEIN S11 FAMILY MEMBER"/>
    <property type="match status" value="1"/>
</dbReference>
<protein>
    <recommendedName>
        <fullName evidence="7">Nucleic acid-binding protein</fullName>
    </recommendedName>
</protein>
<dbReference type="AlphaFoldDB" id="A0AAD5YUK1"/>
<dbReference type="GO" id="GO:1990904">
    <property type="term" value="C:ribonucleoprotein complex"/>
    <property type="evidence" value="ECO:0007669"/>
    <property type="project" value="UniProtKB-KW"/>
</dbReference>
<evidence type="ECO:0000256" key="3">
    <source>
        <dbReference type="ARBA" id="ARBA00023274"/>
    </source>
</evidence>
<proteinExistence type="inferred from homology"/>
<evidence type="ECO:0000256" key="1">
    <source>
        <dbReference type="ARBA" id="ARBA00010254"/>
    </source>
</evidence>
<dbReference type="Gene3D" id="2.40.50.140">
    <property type="entry name" value="Nucleic acid-binding proteins"/>
    <property type="match status" value="1"/>
</dbReference>
<evidence type="ECO:0008006" key="7">
    <source>
        <dbReference type="Google" id="ProtNLM"/>
    </source>
</evidence>
<dbReference type="EMBL" id="JANIEX010000569">
    <property type="protein sequence ID" value="KAJ3565466.1"/>
    <property type="molecule type" value="Genomic_DNA"/>
</dbReference>
<dbReference type="InterPro" id="IPR000266">
    <property type="entry name" value="Ribosomal_uS17"/>
</dbReference>
<name>A0AAD5YUK1_9AGAR</name>
<keyword evidence="2" id="KW-0689">Ribosomal protein</keyword>
<accession>A0AAD5YUK1</accession>
<keyword evidence="6" id="KW-1185">Reference proteome</keyword>
<dbReference type="GO" id="GO:0006412">
    <property type="term" value="P:translation"/>
    <property type="evidence" value="ECO:0007669"/>
    <property type="project" value="InterPro"/>
</dbReference>
<dbReference type="GO" id="GO:0003735">
    <property type="term" value="F:structural constituent of ribosome"/>
    <property type="evidence" value="ECO:0007669"/>
    <property type="project" value="InterPro"/>
</dbReference>
<dbReference type="PANTHER" id="PTHR10744:SF1">
    <property type="entry name" value="SMALL RIBOSOMAL SUBUNIT PROTEIN US17M"/>
    <property type="match status" value="1"/>
</dbReference>
<comment type="similarity">
    <text evidence="1">Belongs to the universal ribosomal protein uS17 family.</text>
</comment>
<dbReference type="SUPFAM" id="SSF50249">
    <property type="entry name" value="Nucleic acid-binding proteins"/>
    <property type="match status" value="1"/>
</dbReference>
<dbReference type="Proteomes" id="UP001213000">
    <property type="component" value="Unassembled WGS sequence"/>
</dbReference>
<dbReference type="CDD" id="cd00364">
    <property type="entry name" value="Ribosomal_uS17"/>
    <property type="match status" value="1"/>
</dbReference>
<reference evidence="5" key="1">
    <citation type="submission" date="2022-07" db="EMBL/GenBank/DDBJ databases">
        <title>Genome Sequence of Leucocoprinus birnbaumii.</title>
        <authorList>
            <person name="Buettner E."/>
        </authorList>
    </citation>
    <scope>NUCLEOTIDE SEQUENCE</scope>
    <source>
        <strain evidence="5">VT141</strain>
    </source>
</reference>